<dbReference type="Pfam" id="PF02954">
    <property type="entry name" value="HTH_8"/>
    <property type="match status" value="1"/>
</dbReference>
<dbReference type="PIRSF" id="PIRSF002097">
    <property type="entry name" value="DNA-binding_Fis"/>
    <property type="match status" value="1"/>
</dbReference>
<dbReference type="InterPro" id="IPR050207">
    <property type="entry name" value="Trans_regulatory_Fis"/>
</dbReference>
<organism evidence="5">
    <name type="scientific">hydrothermal vent metagenome</name>
    <dbReference type="NCBI Taxonomy" id="652676"/>
    <lineage>
        <taxon>unclassified sequences</taxon>
        <taxon>metagenomes</taxon>
        <taxon>ecological metagenomes</taxon>
    </lineage>
</organism>
<accession>A0A3B0W0H7</accession>
<dbReference type="Gene3D" id="1.10.10.60">
    <property type="entry name" value="Homeodomain-like"/>
    <property type="match status" value="1"/>
</dbReference>
<dbReference type="PRINTS" id="PR01590">
    <property type="entry name" value="HTHFIS"/>
</dbReference>
<proteinExistence type="inferred from homology"/>
<dbReference type="InterPro" id="IPR009057">
    <property type="entry name" value="Homeodomain-like_sf"/>
</dbReference>
<evidence type="ECO:0000256" key="1">
    <source>
        <dbReference type="ARBA" id="ARBA00008559"/>
    </source>
</evidence>
<evidence type="ECO:0000313" key="5">
    <source>
        <dbReference type="EMBL" id="VAW44762.1"/>
    </source>
</evidence>
<evidence type="ECO:0000259" key="4">
    <source>
        <dbReference type="Pfam" id="PF02954"/>
    </source>
</evidence>
<evidence type="ECO:0000256" key="3">
    <source>
        <dbReference type="ARBA" id="ARBA00029540"/>
    </source>
</evidence>
<feature type="domain" description="DNA binding HTH" evidence="4">
    <location>
        <begin position="55"/>
        <end position="94"/>
    </location>
</feature>
<keyword evidence="2" id="KW-0238">DNA-binding</keyword>
<dbReference type="AlphaFoldDB" id="A0A3B0W0H7"/>
<dbReference type="PANTHER" id="PTHR47918:SF1">
    <property type="entry name" value="DNA-BINDING PROTEIN FIS"/>
    <property type="match status" value="1"/>
</dbReference>
<dbReference type="InterPro" id="IPR002197">
    <property type="entry name" value="HTH_Fis"/>
</dbReference>
<dbReference type="GO" id="GO:0043565">
    <property type="term" value="F:sequence-specific DNA binding"/>
    <property type="evidence" value="ECO:0007669"/>
    <property type="project" value="InterPro"/>
</dbReference>
<dbReference type="SUPFAM" id="SSF46689">
    <property type="entry name" value="Homeodomain-like"/>
    <property type="match status" value="1"/>
</dbReference>
<dbReference type="EMBL" id="UOFC01000020">
    <property type="protein sequence ID" value="VAW44762.1"/>
    <property type="molecule type" value="Genomic_DNA"/>
</dbReference>
<evidence type="ECO:0000256" key="2">
    <source>
        <dbReference type="ARBA" id="ARBA00023125"/>
    </source>
</evidence>
<protein>
    <recommendedName>
        <fullName evidence="3">Putative Fis-like DNA-binding protein</fullName>
    </recommendedName>
</protein>
<dbReference type="GO" id="GO:0006355">
    <property type="term" value="P:regulation of DNA-templated transcription"/>
    <property type="evidence" value="ECO:0007669"/>
    <property type="project" value="InterPro"/>
</dbReference>
<gene>
    <name evidence="5" type="ORF">MNBD_GAMMA03-997</name>
</gene>
<comment type="similarity">
    <text evidence="1">Belongs to the transcriptional regulatory Fis family.</text>
</comment>
<name>A0A3B0W0H7_9ZZZZ</name>
<dbReference type="PANTHER" id="PTHR47918">
    <property type="entry name" value="DNA-BINDING PROTEIN FIS"/>
    <property type="match status" value="1"/>
</dbReference>
<sequence>MCIVNAHSEFKKDNKFMSQPNNSKSLSEQVTQTLEVYFNTLQDEPTCDLYEMVIQQVEKPLIEFVLLKHNLNQTQTAQTLGINRNTLRKKMKKYNII</sequence>
<reference evidence="5" key="1">
    <citation type="submission" date="2018-06" db="EMBL/GenBank/DDBJ databases">
        <authorList>
            <person name="Zhirakovskaya E."/>
        </authorList>
    </citation>
    <scope>NUCLEOTIDE SEQUENCE</scope>
</reference>
<dbReference type="InterPro" id="IPR005412">
    <property type="entry name" value="Fis_DNA-bd"/>
</dbReference>